<reference evidence="2" key="2">
    <citation type="submission" date="2020-09" db="EMBL/GenBank/DDBJ databases">
        <authorList>
            <person name="Sun Q."/>
            <person name="Zhou Y."/>
        </authorList>
    </citation>
    <scope>NUCLEOTIDE SEQUENCE</scope>
    <source>
        <strain evidence="2">CGMCC 1.16548</strain>
    </source>
</reference>
<dbReference type="Pfam" id="PF08445">
    <property type="entry name" value="FR47"/>
    <property type="match status" value="1"/>
</dbReference>
<dbReference type="SUPFAM" id="SSF55729">
    <property type="entry name" value="Acyl-CoA N-acyltransferases (Nat)"/>
    <property type="match status" value="1"/>
</dbReference>
<dbReference type="RefSeq" id="WP_191284370.1">
    <property type="nucleotide sequence ID" value="NZ_BNAI01000014.1"/>
</dbReference>
<accession>A0A8J3GTN0</accession>
<reference evidence="2" key="1">
    <citation type="journal article" date="2014" name="Int. J. Syst. Evol. Microbiol.">
        <title>Complete genome sequence of Corynebacterium casei LMG S-19264T (=DSM 44701T), isolated from a smear-ripened cheese.</title>
        <authorList>
            <consortium name="US DOE Joint Genome Institute (JGI-PGF)"/>
            <person name="Walter F."/>
            <person name="Albersmeier A."/>
            <person name="Kalinowski J."/>
            <person name="Ruckert C."/>
        </authorList>
    </citation>
    <scope>NUCLEOTIDE SEQUENCE</scope>
    <source>
        <strain evidence="2">CGMCC 1.16548</strain>
    </source>
</reference>
<keyword evidence="3" id="KW-1185">Reference proteome</keyword>
<comment type="caution">
    <text evidence="2">The sequence shown here is derived from an EMBL/GenBank/DDBJ whole genome shotgun (WGS) entry which is preliminary data.</text>
</comment>
<dbReference type="GO" id="GO:0016747">
    <property type="term" value="F:acyltransferase activity, transferring groups other than amino-acyl groups"/>
    <property type="evidence" value="ECO:0007669"/>
    <property type="project" value="InterPro"/>
</dbReference>
<name>A0A8J3GTN0_9MICO</name>
<feature type="domain" description="N-acetyltransferase" evidence="1">
    <location>
        <begin position="96"/>
        <end position="224"/>
    </location>
</feature>
<dbReference type="InterPro" id="IPR016181">
    <property type="entry name" value="Acyl_CoA_acyltransferase"/>
</dbReference>
<gene>
    <name evidence="2" type="ORF">GCM10011600_30120</name>
</gene>
<dbReference type="Proteomes" id="UP000617531">
    <property type="component" value="Unassembled WGS sequence"/>
</dbReference>
<dbReference type="EMBL" id="BNAI01000014">
    <property type="protein sequence ID" value="GHF27239.1"/>
    <property type="molecule type" value="Genomic_DNA"/>
</dbReference>
<dbReference type="AlphaFoldDB" id="A0A8J3GTN0"/>
<proteinExistence type="predicted"/>
<protein>
    <submittedName>
        <fullName evidence="2">GNAT family N-acetyltransferase</fullName>
    </submittedName>
</protein>
<dbReference type="InterPro" id="IPR000182">
    <property type="entry name" value="GNAT_dom"/>
</dbReference>
<evidence type="ECO:0000313" key="3">
    <source>
        <dbReference type="Proteomes" id="UP000617531"/>
    </source>
</evidence>
<evidence type="ECO:0000313" key="2">
    <source>
        <dbReference type="EMBL" id="GHF27239.1"/>
    </source>
</evidence>
<dbReference type="CDD" id="cd04301">
    <property type="entry name" value="NAT_SF"/>
    <property type="match status" value="1"/>
</dbReference>
<dbReference type="Gene3D" id="3.40.630.30">
    <property type="match status" value="1"/>
</dbReference>
<sequence length="224" mass="24468">MTGHVLDRPVWHSLVGAHSHLARRLGIAAAYDPAVSPFAGTAEDGDAAWADLRVLLAGRSALLPGSPFPLPPDVRVPFRANVFQMVAPEWRPEPDPDAIELGPDDAAEMHDLATRTKPGPFELRTRELGRYVGYRVDGRLVAMAGERFHPPGYTEVSAVCTDPDFRGRGYAERAMRTIGAGIVARGEIPFLHVATDNPAIRIYERLGFVTRVEYEVVLVVVPPS</sequence>
<organism evidence="2 3">
    <name type="scientific">Pseudolysinimonas yzui</name>
    <dbReference type="NCBI Taxonomy" id="2708254"/>
    <lineage>
        <taxon>Bacteria</taxon>
        <taxon>Bacillati</taxon>
        <taxon>Actinomycetota</taxon>
        <taxon>Actinomycetes</taxon>
        <taxon>Micrococcales</taxon>
        <taxon>Microbacteriaceae</taxon>
        <taxon>Pseudolysinimonas</taxon>
    </lineage>
</organism>
<dbReference type="PROSITE" id="PS51186">
    <property type="entry name" value="GNAT"/>
    <property type="match status" value="1"/>
</dbReference>
<evidence type="ECO:0000259" key="1">
    <source>
        <dbReference type="PROSITE" id="PS51186"/>
    </source>
</evidence>
<dbReference type="InterPro" id="IPR013653">
    <property type="entry name" value="GCN5-like_dom"/>
</dbReference>